<evidence type="ECO:0000313" key="7">
    <source>
        <dbReference type="Proteomes" id="UP000504637"/>
    </source>
</evidence>
<evidence type="ECO:0000256" key="4">
    <source>
        <dbReference type="ARBA" id="ARBA00023136"/>
    </source>
</evidence>
<feature type="transmembrane region" description="Helical" evidence="5">
    <location>
        <begin position="336"/>
        <end position="355"/>
    </location>
</feature>
<feature type="transmembrane region" description="Helical" evidence="5">
    <location>
        <begin position="199"/>
        <end position="220"/>
    </location>
</feature>
<dbReference type="Pfam" id="PF07690">
    <property type="entry name" value="MFS_1"/>
    <property type="match status" value="1"/>
</dbReference>
<feature type="transmembrane region" description="Helical" evidence="5">
    <location>
        <begin position="232"/>
        <end position="249"/>
    </location>
</feature>
<dbReference type="GeneID" id="54359110"/>
<feature type="transmembrane region" description="Helical" evidence="5">
    <location>
        <begin position="41"/>
        <end position="59"/>
    </location>
</feature>
<feature type="transmembrane region" description="Helical" evidence="5">
    <location>
        <begin position="95"/>
        <end position="116"/>
    </location>
</feature>
<reference evidence="8" key="3">
    <citation type="submission" date="2025-08" db="UniProtKB">
        <authorList>
            <consortium name="RefSeq"/>
        </authorList>
    </citation>
    <scope>IDENTIFICATION</scope>
    <source>
        <strain evidence="8">CBS 342.82</strain>
    </source>
</reference>
<dbReference type="GO" id="GO:0016020">
    <property type="term" value="C:membrane"/>
    <property type="evidence" value="ECO:0007669"/>
    <property type="project" value="UniProtKB-SubCell"/>
</dbReference>
<feature type="transmembrane region" description="Helical" evidence="5">
    <location>
        <begin position="128"/>
        <end position="151"/>
    </location>
</feature>
<dbReference type="PANTHER" id="PTHR42718">
    <property type="entry name" value="MAJOR FACILITATOR SUPERFAMILY MULTIDRUG TRANSPORTER MFSC"/>
    <property type="match status" value="1"/>
</dbReference>
<dbReference type="Proteomes" id="UP000504637">
    <property type="component" value="Unplaced"/>
</dbReference>
<dbReference type="SUPFAM" id="SSF103473">
    <property type="entry name" value="MFS general substrate transporter"/>
    <property type="match status" value="1"/>
</dbReference>
<evidence type="ECO:0000256" key="1">
    <source>
        <dbReference type="ARBA" id="ARBA00004141"/>
    </source>
</evidence>
<dbReference type="InterPro" id="IPR020846">
    <property type="entry name" value="MFS_dom"/>
</dbReference>
<dbReference type="GO" id="GO:0022857">
    <property type="term" value="F:transmembrane transporter activity"/>
    <property type="evidence" value="ECO:0007669"/>
    <property type="project" value="InterPro"/>
</dbReference>
<accession>A0A6J3M688</accession>
<dbReference type="InterPro" id="IPR036259">
    <property type="entry name" value="MFS_trans_sf"/>
</dbReference>
<evidence type="ECO:0000256" key="5">
    <source>
        <dbReference type="SAM" id="Phobius"/>
    </source>
</evidence>
<evidence type="ECO:0000256" key="2">
    <source>
        <dbReference type="ARBA" id="ARBA00022692"/>
    </source>
</evidence>
<evidence type="ECO:0000313" key="8">
    <source>
        <dbReference type="RefSeq" id="XP_033460607.1"/>
    </source>
</evidence>
<feature type="domain" description="Major facilitator superfamily (MFS) profile" evidence="6">
    <location>
        <begin position="4"/>
        <end position="470"/>
    </location>
</feature>
<reference evidence="8" key="1">
    <citation type="submission" date="2020-01" db="EMBL/GenBank/DDBJ databases">
        <authorList>
            <consortium name="DOE Joint Genome Institute"/>
            <person name="Haridas S."/>
            <person name="Albert R."/>
            <person name="Binder M."/>
            <person name="Bloem J."/>
            <person name="Labutti K."/>
            <person name="Salamov A."/>
            <person name="Andreopoulos B."/>
            <person name="Baker S.E."/>
            <person name="Barry K."/>
            <person name="Bills G."/>
            <person name="Bluhm B.H."/>
            <person name="Cannon C."/>
            <person name="Castanera R."/>
            <person name="Culley D.E."/>
            <person name="Daum C."/>
            <person name="Ezra D."/>
            <person name="Gonzalez J.B."/>
            <person name="Henrissat B."/>
            <person name="Kuo A."/>
            <person name="Liang C."/>
            <person name="Lipzen A."/>
            <person name="Lutzoni F."/>
            <person name="Magnuson J."/>
            <person name="Mondo S."/>
            <person name="Nolan M."/>
            <person name="Ohm R."/>
            <person name="Pangilinan J."/>
            <person name="Park H.-J."/>
            <person name="Ramirez L."/>
            <person name="Alfaro M."/>
            <person name="Sun H."/>
            <person name="Tritt A."/>
            <person name="Yoshinaga Y."/>
            <person name="Zwiers L.-H."/>
            <person name="Turgeon B.G."/>
            <person name="Goodwin S.B."/>
            <person name="Spatafora J.W."/>
            <person name="Crous P.W."/>
            <person name="Grigoriev I.V."/>
        </authorList>
    </citation>
    <scope>NUCLEOTIDE SEQUENCE</scope>
    <source>
        <strain evidence="8">CBS 342.82</strain>
    </source>
</reference>
<dbReference type="PANTHER" id="PTHR42718:SF27">
    <property type="entry name" value="TRANSPORTER, PUTATIVE-RELATED"/>
    <property type="match status" value="1"/>
</dbReference>
<feature type="transmembrane region" description="Helical" evidence="5">
    <location>
        <begin position="7"/>
        <end position="29"/>
    </location>
</feature>
<feature type="transmembrane region" description="Helical" evidence="5">
    <location>
        <begin position="446"/>
        <end position="466"/>
    </location>
</feature>
<feature type="transmembrane region" description="Helical" evidence="5">
    <location>
        <begin position="308"/>
        <end position="329"/>
    </location>
</feature>
<name>A0A6J3M688_9PEZI</name>
<keyword evidence="4 5" id="KW-0472">Membrane</keyword>
<comment type="subcellular location">
    <subcellularLocation>
        <location evidence="1">Membrane</location>
        <topology evidence="1">Multi-pass membrane protein</topology>
    </subcellularLocation>
</comment>
<protein>
    <recommendedName>
        <fullName evidence="6">Major facilitator superfamily (MFS) profile domain-containing protein</fullName>
    </recommendedName>
</protein>
<gene>
    <name evidence="8" type="ORF">K489DRAFT_318338</name>
</gene>
<dbReference type="Gene3D" id="1.20.1720.10">
    <property type="entry name" value="Multidrug resistance protein D"/>
    <property type="match status" value="1"/>
</dbReference>
<feature type="transmembrane region" description="Helical" evidence="5">
    <location>
        <begin position="270"/>
        <end position="288"/>
    </location>
</feature>
<keyword evidence="2 5" id="KW-0812">Transmembrane</keyword>
<keyword evidence="3 5" id="KW-1133">Transmembrane helix</keyword>
<reference evidence="8" key="2">
    <citation type="submission" date="2020-04" db="EMBL/GenBank/DDBJ databases">
        <authorList>
            <consortium name="NCBI Genome Project"/>
        </authorList>
    </citation>
    <scope>NUCLEOTIDE SEQUENCE</scope>
    <source>
        <strain evidence="8">CBS 342.82</strain>
    </source>
</reference>
<dbReference type="RefSeq" id="XP_033460607.1">
    <property type="nucleotide sequence ID" value="XM_033601310.1"/>
</dbReference>
<dbReference type="AlphaFoldDB" id="A0A6J3M688"/>
<keyword evidence="7" id="KW-1185">Reference proteome</keyword>
<proteinExistence type="predicted"/>
<organism evidence="8">
    <name type="scientific">Dissoconium aciculare CBS 342.82</name>
    <dbReference type="NCBI Taxonomy" id="1314786"/>
    <lineage>
        <taxon>Eukaryota</taxon>
        <taxon>Fungi</taxon>
        <taxon>Dikarya</taxon>
        <taxon>Ascomycota</taxon>
        <taxon>Pezizomycotina</taxon>
        <taxon>Dothideomycetes</taxon>
        <taxon>Dothideomycetidae</taxon>
        <taxon>Mycosphaerellales</taxon>
        <taxon>Dissoconiaceae</taxon>
        <taxon>Dissoconium</taxon>
    </lineage>
</organism>
<dbReference type="Gene3D" id="1.20.1250.20">
    <property type="entry name" value="MFS general substrate transporter like domains"/>
    <property type="match status" value="1"/>
</dbReference>
<dbReference type="PROSITE" id="PS50850">
    <property type="entry name" value="MFS"/>
    <property type="match status" value="1"/>
</dbReference>
<dbReference type="OrthoDB" id="2130629at2759"/>
<evidence type="ECO:0000256" key="3">
    <source>
        <dbReference type="ARBA" id="ARBA00022989"/>
    </source>
</evidence>
<dbReference type="InterPro" id="IPR011701">
    <property type="entry name" value="MFS"/>
</dbReference>
<evidence type="ECO:0000259" key="6">
    <source>
        <dbReference type="PROSITE" id="PS50850"/>
    </source>
</evidence>
<sequence>MRVITICLAYSTGITTYLSGIVTIATPAIASDLRLSPGLTLWPVTIYSLTCGCTLLLCGSISDVVGSRQTYLFGCIMLCVSTVACGLSKTGVQMLVFRGISGVAASFILPSAVSLIRDVYPPGKARNIAFATMGGAQPVGFGIGLVLGGFITGAIGWSWGFHIAAISNFAMLIAAAWALPPGLPGHSSTWRRLAFEMDWLGVFLASTSLALLSYVIAIVTGDSSIIRQAQNIAFLVLSFVFMAAFVFWMSHQEARGRPAIVPNSLWRNKMFSCICINVFLIWSAFNAFEQYQNFFFQDLQGLSTLDAALRFIPAPVSGALTNVVVGLVVHRARGDWIIVLTTIPCAVASLLMAIAQPQWSYWACAFLANFLNPIGADGIFTVSNLLITSMFPTKTQGVAGGVFNTVSQTGKSVGLALAALVAEQTKRNMQSAGSDDRSALLDGYHAAFWFCMATVLASLMVTIWGLRDIGKVGQKED</sequence>